<keyword evidence="1" id="KW-0472">Membrane</keyword>
<comment type="caution">
    <text evidence="2">The sequence shown here is derived from an EMBL/GenBank/DDBJ whole genome shotgun (WGS) entry which is preliminary data.</text>
</comment>
<proteinExistence type="predicted"/>
<dbReference type="EMBL" id="LAZR01000131">
    <property type="protein sequence ID" value="KKN88175.1"/>
    <property type="molecule type" value="Genomic_DNA"/>
</dbReference>
<accession>A0A0F9U4L4</accession>
<evidence type="ECO:0000313" key="2">
    <source>
        <dbReference type="EMBL" id="KKN88175.1"/>
    </source>
</evidence>
<dbReference type="AlphaFoldDB" id="A0A0F9U4L4"/>
<protein>
    <submittedName>
        <fullName evidence="2">Uncharacterized protein</fullName>
    </submittedName>
</protein>
<organism evidence="2">
    <name type="scientific">marine sediment metagenome</name>
    <dbReference type="NCBI Taxonomy" id="412755"/>
    <lineage>
        <taxon>unclassified sequences</taxon>
        <taxon>metagenomes</taxon>
        <taxon>ecological metagenomes</taxon>
    </lineage>
</organism>
<keyword evidence="1" id="KW-0812">Transmembrane</keyword>
<keyword evidence="1" id="KW-1133">Transmembrane helix</keyword>
<reference evidence="2" key="1">
    <citation type="journal article" date="2015" name="Nature">
        <title>Complex archaea that bridge the gap between prokaryotes and eukaryotes.</title>
        <authorList>
            <person name="Spang A."/>
            <person name="Saw J.H."/>
            <person name="Jorgensen S.L."/>
            <person name="Zaremba-Niedzwiedzka K."/>
            <person name="Martijn J."/>
            <person name="Lind A.E."/>
            <person name="van Eijk R."/>
            <person name="Schleper C."/>
            <person name="Guy L."/>
            <person name="Ettema T.J."/>
        </authorList>
    </citation>
    <scope>NUCLEOTIDE SEQUENCE</scope>
</reference>
<sequence>MTDLIFEAFIAAVVVVVGLLIAISVIIIQTLRSVEIGDQLWLPLTADEYMALDDAVVEAVGREQRDR</sequence>
<evidence type="ECO:0000256" key="1">
    <source>
        <dbReference type="SAM" id="Phobius"/>
    </source>
</evidence>
<name>A0A0F9U4L4_9ZZZZ</name>
<gene>
    <name evidence="2" type="ORF">LCGC14_0252470</name>
</gene>
<feature type="transmembrane region" description="Helical" evidence="1">
    <location>
        <begin position="6"/>
        <end position="28"/>
    </location>
</feature>